<dbReference type="Pfam" id="PF13864">
    <property type="entry name" value="Enkurin"/>
    <property type="match status" value="1"/>
</dbReference>
<evidence type="ECO:0000313" key="9">
    <source>
        <dbReference type="Proteomes" id="UP000261560"/>
    </source>
</evidence>
<protein>
    <submittedName>
        <fullName evidence="8">Enkurin, TRPC channel interacting protein</fullName>
    </submittedName>
</protein>
<feature type="compositionally biased region" description="Basic and acidic residues" evidence="6">
    <location>
        <begin position="65"/>
        <end position="77"/>
    </location>
</feature>
<dbReference type="GO" id="GO:0005879">
    <property type="term" value="C:axonemal microtubule"/>
    <property type="evidence" value="ECO:0007669"/>
    <property type="project" value="TreeGrafter"/>
</dbReference>
<evidence type="ECO:0000313" key="8">
    <source>
        <dbReference type="Ensembl" id="ENSOMEP00000021892.1"/>
    </source>
</evidence>
<dbReference type="Proteomes" id="UP000261560">
    <property type="component" value="Unplaced"/>
</dbReference>
<evidence type="ECO:0000256" key="1">
    <source>
        <dbReference type="ARBA" id="ARBA00004138"/>
    </source>
</evidence>
<reference evidence="8" key="2">
    <citation type="submission" date="2025-09" db="UniProtKB">
        <authorList>
            <consortium name="Ensembl"/>
        </authorList>
    </citation>
    <scope>IDENTIFICATION</scope>
</reference>
<sequence length="274" mass="31125">MDPPKSFYNLIQKEEEQIQRQPRYVSRFRPTVVLENKQAKDVMRTMGPANVEVPSPDKFLKKHSKDPQMPEHSEGSKGVRRACALTQRRPPVPARTDPPPMGQTKRGFIKPAATVPVKPTPVSVDSKKGHKQLLETSGLVPKYVMKKDYGEIPAYLQRRSEAEGLAQEEHARLQKEQDGQEAMQQLTEEERQAALQGLKRKWDALHKEYQCLPLIIETLSQRAFKKSLEDAMKQLDENILLLESCTLLPKGAPKFSAKLFFPASHSGSLMRKHP</sequence>
<dbReference type="AlphaFoldDB" id="A0A3B3CVN5"/>
<organism evidence="8 9">
    <name type="scientific">Oryzias melastigma</name>
    <name type="common">Marine medaka</name>
    <dbReference type="NCBI Taxonomy" id="30732"/>
    <lineage>
        <taxon>Eukaryota</taxon>
        <taxon>Metazoa</taxon>
        <taxon>Chordata</taxon>
        <taxon>Craniata</taxon>
        <taxon>Vertebrata</taxon>
        <taxon>Euteleostomi</taxon>
        <taxon>Actinopterygii</taxon>
        <taxon>Neopterygii</taxon>
        <taxon>Teleostei</taxon>
        <taxon>Neoteleostei</taxon>
        <taxon>Acanthomorphata</taxon>
        <taxon>Ovalentaria</taxon>
        <taxon>Atherinomorphae</taxon>
        <taxon>Beloniformes</taxon>
        <taxon>Adrianichthyidae</taxon>
        <taxon>Oryziinae</taxon>
        <taxon>Oryzias</taxon>
    </lineage>
</organism>
<evidence type="ECO:0000256" key="5">
    <source>
        <dbReference type="ARBA" id="ARBA00023273"/>
    </source>
</evidence>
<dbReference type="Ensembl" id="ENSOMET00000016194.1">
    <property type="protein sequence ID" value="ENSOMEP00000021892.1"/>
    <property type="gene ID" value="ENSOMEG00000001116.1"/>
</dbReference>
<feature type="compositionally biased region" description="Pro residues" evidence="6">
    <location>
        <begin position="90"/>
        <end position="101"/>
    </location>
</feature>
<dbReference type="GO" id="GO:0005516">
    <property type="term" value="F:calmodulin binding"/>
    <property type="evidence" value="ECO:0007669"/>
    <property type="project" value="TreeGrafter"/>
</dbReference>
<evidence type="ECO:0000256" key="4">
    <source>
        <dbReference type="ARBA" id="ARBA00023212"/>
    </source>
</evidence>
<dbReference type="PaxDb" id="30732-ENSOMEP00000021892"/>
<evidence type="ECO:0000256" key="3">
    <source>
        <dbReference type="ARBA" id="ARBA00022490"/>
    </source>
</evidence>
<dbReference type="GO" id="GO:0001669">
    <property type="term" value="C:acrosomal vesicle"/>
    <property type="evidence" value="ECO:0007669"/>
    <property type="project" value="TreeGrafter"/>
</dbReference>
<keyword evidence="3" id="KW-0963">Cytoplasm</keyword>
<dbReference type="InterPro" id="IPR027012">
    <property type="entry name" value="Enkurin_dom"/>
</dbReference>
<evidence type="ECO:0000256" key="6">
    <source>
        <dbReference type="SAM" id="MobiDB-lite"/>
    </source>
</evidence>
<dbReference type="GeneTree" id="ENSGT00940000153866"/>
<reference evidence="8" key="1">
    <citation type="submission" date="2025-08" db="UniProtKB">
        <authorList>
            <consortium name="Ensembl"/>
        </authorList>
    </citation>
    <scope>IDENTIFICATION</scope>
</reference>
<dbReference type="STRING" id="30732.ENSOMEP00000021892"/>
<name>A0A3B3CVN5_ORYME</name>
<dbReference type="PANTHER" id="PTHR21490:SF0">
    <property type="entry name" value="ENKURIN"/>
    <property type="match status" value="1"/>
</dbReference>
<evidence type="ECO:0000256" key="2">
    <source>
        <dbReference type="ARBA" id="ARBA00004245"/>
    </source>
</evidence>
<evidence type="ECO:0000259" key="7">
    <source>
        <dbReference type="PROSITE" id="PS51665"/>
    </source>
</evidence>
<feature type="region of interest" description="Disordered" evidence="6">
    <location>
        <begin position="39"/>
        <end position="107"/>
    </location>
</feature>
<feature type="domain" description="Enkurin" evidence="7">
    <location>
        <begin position="158"/>
        <end position="250"/>
    </location>
</feature>
<dbReference type="InterPro" id="IPR052102">
    <property type="entry name" value="Enkurin_domain-protein"/>
</dbReference>
<dbReference type="PANTHER" id="PTHR21490">
    <property type="entry name" value="ENKURIN-RELATED"/>
    <property type="match status" value="1"/>
</dbReference>
<proteinExistence type="predicted"/>
<keyword evidence="9" id="KW-1185">Reference proteome</keyword>
<dbReference type="PROSITE" id="PS51665">
    <property type="entry name" value="ENKURIN"/>
    <property type="match status" value="1"/>
</dbReference>
<accession>A0A3B3CVN5</accession>
<comment type="subcellular location">
    <subcellularLocation>
        <location evidence="1">Cell projection</location>
        <location evidence="1">Cilium</location>
    </subcellularLocation>
    <subcellularLocation>
        <location evidence="2">Cytoplasm</location>
        <location evidence="2">Cytoskeleton</location>
    </subcellularLocation>
</comment>
<keyword evidence="4" id="KW-0206">Cytoskeleton</keyword>
<keyword evidence="5" id="KW-0966">Cell projection</keyword>